<dbReference type="InterPro" id="IPR017853">
    <property type="entry name" value="GH"/>
</dbReference>
<gene>
    <name evidence="8" type="ORF">EEDITHA_LOCUS12393</name>
</gene>
<evidence type="ECO:0000256" key="4">
    <source>
        <dbReference type="ARBA" id="ARBA00023180"/>
    </source>
</evidence>
<dbReference type="Pfam" id="PF00232">
    <property type="entry name" value="Glyco_hydro_1"/>
    <property type="match status" value="1"/>
</dbReference>
<dbReference type="AlphaFoldDB" id="A0AAU9UD70"/>
<accession>A0AAU9UD70</accession>
<keyword evidence="7" id="KW-0732">Signal</keyword>
<evidence type="ECO:0000313" key="8">
    <source>
        <dbReference type="EMBL" id="CAH2097133.1"/>
    </source>
</evidence>
<evidence type="ECO:0000256" key="5">
    <source>
        <dbReference type="ARBA" id="ARBA00023295"/>
    </source>
</evidence>
<dbReference type="Proteomes" id="UP001153954">
    <property type="component" value="Unassembled WGS sequence"/>
</dbReference>
<keyword evidence="5" id="KW-0326">Glycosidase</keyword>
<dbReference type="SUPFAM" id="SSF51445">
    <property type="entry name" value="(Trans)glycosidases"/>
    <property type="match status" value="1"/>
</dbReference>
<dbReference type="PRINTS" id="PR00131">
    <property type="entry name" value="GLHYDRLASE1"/>
</dbReference>
<evidence type="ECO:0000313" key="9">
    <source>
        <dbReference type="Proteomes" id="UP001153954"/>
    </source>
</evidence>
<keyword evidence="4" id="KW-0325">Glycoprotein</keyword>
<dbReference type="GO" id="GO:0008422">
    <property type="term" value="F:beta-glucosidase activity"/>
    <property type="evidence" value="ECO:0007669"/>
    <property type="project" value="TreeGrafter"/>
</dbReference>
<comment type="subunit">
    <text evidence="2">Homodimer.</text>
</comment>
<dbReference type="PANTHER" id="PTHR10353:SF36">
    <property type="entry name" value="LP05116P"/>
    <property type="match status" value="1"/>
</dbReference>
<evidence type="ECO:0008006" key="10">
    <source>
        <dbReference type="Google" id="ProtNLM"/>
    </source>
</evidence>
<proteinExistence type="inferred from homology"/>
<keyword evidence="3" id="KW-0378">Hydrolase</keyword>
<name>A0AAU9UD70_EUPED</name>
<protein>
    <recommendedName>
        <fullName evidence="10">Beta-glucosidase</fullName>
    </recommendedName>
</protein>
<feature type="signal peptide" evidence="7">
    <location>
        <begin position="1"/>
        <end position="20"/>
    </location>
</feature>
<dbReference type="InterPro" id="IPR033132">
    <property type="entry name" value="GH_1_N_CS"/>
</dbReference>
<comment type="similarity">
    <text evidence="1 6">Belongs to the glycosyl hydrolase 1 family.</text>
</comment>
<dbReference type="InterPro" id="IPR001360">
    <property type="entry name" value="Glyco_hydro_1"/>
</dbReference>
<organism evidence="8 9">
    <name type="scientific">Euphydryas editha</name>
    <name type="common">Edith's checkerspot</name>
    <dbReference type="NCBI Taxonomy" id="104508"/>
    <lineage>
        <taxon>Eukaryota</taxon>
        <taxon>Metazoa</taxon>
        <taxon>Ecdysozoa</taxon>
        <taxon>Arthropoda</taxon>
        <taxon>Hexapoda</taxon>
        <taxon>Insecta</taxon>
        <taxon>Pterygota</taxon>
        <taxon>Neoptera</taxon>
        <taxon>Endopterygota</taxon>
        <taxon>Lepidoptera</taxon>
        <taxon>Glossata</taxon>
        <taxon>Ditrysia</taxon>
        <taxon>Papilionoidea</taxon>
        <taxon>Nymphalidae</taxon>
        <taxon>Nymphalinae</taxon>
        <taxon>Euphydryas</taxon>
    </lineage>
</organism>
<dbReference type="PROSITE" id="PS00653">
    <property type="entry name" value="GLYCOSYL_HYDROL_F1_2"/>
    <property type="match status" value="1"/>
</dbReference>
<reference evidence="8" key="1">
    <citation type="submission" date="2022-03" db="EMBL/GenBank/DDBJ databases">
        <authorList>
            <person name="Tunstrom K."/>
        </authorList>
    </citation>
    <scope>NUCLEOTIDE SEQUENCE</scope>
</reference>
<dbReference type="GO" id="GO:0005975">
    <property type="term" value="P:carbohydrate metabolic process"/>
    <property type="evidence" value="ECO:0007669"/>
    <property type="project" value="InterPro"/>
</dbReference>
<dbReference type="PANTHER" id="PTHR10353">
    <property type="entry name" value="GLYCOSYL HYDROLASE"/>
    <property type="match status" value="1"/>
</dbReference>
<evidence type="ECO:0000256" key="1">
    <source>
        <dbReference type="ARBA" id="ARBA00010838"/>
    </source>
</evidence>
<sequence>MLRVVLFCALALIELNGANSKRAIRTFPEGFQFGASTAAYQIEGGWNEDGKGLSIWDVTTHMEPSPILDGSNGDIAANSYHLYKRDVEIMKEMGLNFYRFSISWPRILPTGFSNKINQAGLDYYNNLINEMLENGITPFLTIYHSDLPNDLQKLGGWTNPIIVDYFIDYAKVLFDLFGDRIKFWITINEPKQICYEGYGFVDKAPLLNMTGIGEYLCAKNILLAHARAYRLYDEQYRSKQNGVIGISISCSWYEPATDSVEDQQAALDARRFDWGQYGHPIFSKEGGFPIELKRNVDTKSAKQGFARSRLPKLSESEVEFIKGTSDFFGLNTYTTKLAYRNASLEGMYAVPSYRDDMGAILVKDDSWPQGASSWLQEVPWGITKVLREINELYGNPRVYITENGWSTTGGLLDDDRIRYLRNYLDAILDAIDEGCNVKGYTVWSLIDNFEWLNGYSEKFGIYEVDFSSPNRTRTPRKSAFVYKEIIRTKALDFDYEPEEFKDGIN</sequence>
<evidence type="ECO:0000256" key="2">
    <source>
        <dbReference type="ARBA" id="ARBA00011738"/>
    </source>
</evidence>
<comment type="caution">
    <text evidence="8">The sequence shown here is derived from an EMBL/GenBank/DDBJ whole genome shotgun (WGS) entry which is preliminary data.</text>
</comment>
<evidence type="ECO:0000256" key="6">
    <source>
        <dbReference type="RuleBase" id="RU003690"/>
    </source>
</evidence>
<keyword evidence="9" id="KW-1185">Reference proteome</keyword>
<dbReference type="Gene3D" id="3.20.20.80">
    <property type="entry name" value="Glycosidases"/>
    <property type="match status" value="1"/>
</dbReference>
<feature type="chain" id="PRO_5043437637" description="Beta-glucosidase" evidence="7">
    <location>
        <begin position="21"/>
        <end position="505"/>
    </location>
</feature>
<dbReference type="FunFam" id="3.20.20.80:FF:000013">
    <property type="entry name" value="lactase-phlorizin hydrolase"/>
    <property type="match status" value="1"/>
</dbReference>
<dbReference type="EMBL" id="CAKOGL010000017">
    <property type="protein sequence ID" value="CAH2097133.1"/>
    <property type="molecule type" value="Genomic_DNA"/>
</dbReference>
<evidence type="ECO:0000256" key="7">
    <source>
        <dbReference type="SAM" id="SignalP"/>
    </source>
</evidence>
<evidence type="ECO:0000256" key="3">
    <source>
        <dbReference type="ARBA" id="ARBA00022801"/>
    </source>
</evidence>